<feature type="region of interest" description="Disordered" evidence="1">
    <location>
        <begin position="441"/>
        <end position="517"/>
    </location>
</feature>
<evidence type="ECO:0000259" key="2">
    <source>
        <dbReference type="Pfam" id="PF16012"/>
    </source>
</evidence>
<evidence type="ECO:0000313" key="3">
    <source>
        <dbReference type="EMBL" id="CAB3243884.1"/>
    </source>
</evidence>
<name>A0A8S1AFB4_ARCPL</name>
<feature type="compositionally biased region" description="Basic residues" evidence="1">
    <location>
        <begin position="104"/>
        <end position="126"/>
    </location>
</feature>
<accession>A0A8S1AFB4</accession>
<evidence type="ECO:0000313" key="4">
    <source>
        <dbReference type="Proteomes" id="UP000494256"/>
    </source>
</evidence>
<feature type="domain" description="DUF4780" evidence="2">
    <location>
        <begin position="256"/>
        <end position="436"/>
    </location>
</feature>
<dbReference type="InterPro" id="IPR031961">
    <property type="entry name" value="DUF4780"/>
</dbReference>
<dbReference type="Pfam" id="PF16012">
    <property type="entry name" value="DUF4780"/>
    <property type="match status" value="1"/>
</dbReference>
<reference evidence="3 4" key="1">
    <citation type="submission" date="2020-04" db="EMBL/GenBank/DDBJ databases">
        <authorList>
            <person name="Wallbank WR R."/>
            <person name="Pardo Diaz C."/>
            <person name="Kozak K."/>
            <person name="Martin S."/>
            <person name="Jiggins C."/>
            <person name="Moest M."/>
            <person name="Warren A I."/>
            <person name="Byers J.R.P. K."/>
            <person name="Montejo-Kovacevich G."/>
            <person name="Yen C E."/>
        </authorList>
    </citation>
    <scope>NUCLEOTIDE SEQUENCE [LARGE SCALE GENOMIC DNA]</scope>
</reference>
<protein>
    <recommendedName>
        <fullName evidence="2">DUF4780 domain-containing protein</fullName>
    </recommendedName>
</protein>
<feature type="region of interest" description="Disordered" evidence="1">
    <location>
        <begin position="1"/>
        <end position="73"/>
    </location>
</feature>
<feature type="compositionally biased region" description="Polar residues" evidence="1">
    <location>
        <begin position="19"/>
        <end position="29"/>
    </location>
</feature>
<feature type="compositionally biased region" description="Acidic residues" evidence="1">
    <location>
        <begin position="491"/>
        <end position="507"/>
    </location>
</feature>
<gene>
    <name evidence="3" type="ORF">APLA_LOCUS10567</name>
</gene>
<feature type="compositionally biased region" description="Low complexity" evidence="1">
    <location>
        <begin position="41"/>
        <end position="66"/>
    </location>
</feature>
<comment type="caution">
    <text evidence="3">The sequence shown here is derived from an EMBL/GenBank/DDBJ whole genome shotgun (WGS) entry which is preliminary data.</text>
</comment>
<feature type="compositionally biased region" description="Basic and acidic residues" evidence="1">
    <location>
        <begin position="463"/>
        <end position="490"/>
    </location>
</feature>
<dbReference type="OrthoDB" id="10258914at2759"/>
<feature type="region of interest" description="Disordered" evidence="1">
    <location>
        <begin position="89"/>
        <end position="249"/>
    </location>
</feature>
<sequence>MDTEKPNNKKTTKPVPRVNNPSARLNHQSADPRVNNPRVKPANTPLAAAQANNPTAAPSTTLATPLVSNQNTEPVSTIDLSSLRAAMPVPAGPGLEETGWSLVRTKKRASKKPNPSKKTRNANRAKARVERQARCLTSGGSKRLEVAEGPEGAHVAPASDVLPRGEDESQATGKCTPVGAPPAKTPVAAKVPSRQGQPGQGKRARRATRGGKPSSDTKPVKRTRPDESRTPQGSGKRFKPLPKTGSTSYSDALKANDLCVAVMLEPYHDLTKAQAEDIEGQLQGVLDEEIFSPGTSSAPVAAPQFRGKAFYSEGALKMWCNDEYARQWLRRSLVRIPSPREGTKLVVRRQSEIPKRIKAGLLVPQIGPDDTLVRIQTRLKYQNSQYNVANWALYHAEAQEEKKCLFLVLGIPEEDVVKLKASERRVYYKLGNLYVRFLDERPAPPTNPNEEPFEGGGESALQHPKDGNGGDPLRPVEETACRGPPPKELEDLPVGESDLDDIEDMLNSDDGAVCTPP</sequence>
<evidence type="ECO:0000256" key="1">
    <source>
        <dbReference type="SAM" id="MobiDB-lite"/>
    </source>
</evidence>
<proteinExistence type="predicted"/>
<dbReference type="Proteomes" id="UP000494256">
    <property type="component" value="Unassembled WGS sequence"/>
</dbReference>
<dbReference type="AlphaFoldDB" id="A0A8S1AFB4"/>
<organism evidence="3 4">
    <name type="scientific">Arctia plantaginis</name>
    <name type="common">Wood tiger moth</name>
    <name type="synonym">Phalaena plantaginis</name>
    <dbReference type="NCBI Taxonomy" id="874455"/>
    <lineage>
        <taxon>Eukaryota</taxon>
        <taxon>Metazoa</taxon>
        <taxon>Ecdysozoa</taxon>
        <taxon>Arthropoda</taxon>
        <taxon>Hexapoda</taxon>
        <taxon>Insecta</taxon>
        <taxon>Pterygota</taxon>
        <taxon>Neoptera</taxon>
        <taxon>Endopterygota</taxon>
        <taxon>Lepidoptera</taxon>
        <taxon>Glossata</taxon>
        <taxon>Ditrysia</taxon>
        <taxon>Noctuoidea</taxon>
        <taxon>Erebidae</taxon>
        <taxon>Arctiinae</taxon>
        <taxon>Arctia</taxon>
    </lineage>
</organism>
<dbReference type="EMBL" id="CADEBD010000314">
    <property type="protein sequence ID" value="CAB3243884.1"/>
    <property type="molecule type" value="Genomic_DNA"/>
</dbReference>